<dbReference type="InterPro" id="IPR050708">
    <property type="entry name" value="T6SS_VgrG/RHS"/>
</dbReference>
<organism evidence="1 2">
    <name type="scientific">Bergeyella cardium</name>
    <dbReference type="NCBI Taxonomy" id="1585976"/>
    <lineage>
        <taxon>Bacteria</taxon>
        <taxon>Pseudomonadati</taxon>
        <taxon>Bacteroidota</taxon>
        <taxon>Flavobacteriia</taxon>
        <taxon>Flavobacteriales</taxon>
        <taxon>Weeksellaceae</taxon>
        <taxon>Bergeyella</taxon>
    </lineage>
</organism>
<reference evidence="1 2" key="1">
    <citation type="submission" date="2018-04" db="EMBL/GenBank/DDBJ databases">
        <title>Characteristic and Complete Genome Sequencing of A Novel Member of Infective Endocarditis Causative Bacteria: Bergeyella cardium QL-PH.</title>
        <authorList>
            <person name="Pan H."/>
            <person name="Sun E."/>
            <person name="Zhang Y."/>
        </authorList>
    </citation>
    <scope>NUCLEOTIDE SEQUENCE [LARGE SCALE GENOMIC DNA]</scope>
    <source>
        <strain evidence="1 2">HPQL</strain>
    </source>
</reference>
<accession>A0A6P1QYP7</accession>
<dbReference type="PANTHER" id="PTHR32305">
    <property type="match status" value="1"/>
</dbReference>
<dbReference type="InterPro" id="IPR022385">
    <property type="entry name" value="Rhs_assc_core"/>
</dbReference>
<evidence type="ECO:0000313" key="2">
    <source>
        <dbReference type="Proteomes" id="UP000464318"/>
    </source>
</evidence>
<sequence>MRYNYLINIINIKQRKRSLKPYLFNGKELDQETGLYYYGARYLDSKTSLWLNVDPLAEKYPNISPYAYVANNPIKYIDPDGRRIIVPQQADRTKVISYLNRIYGKDNFSFNEKGILEFVGNTKDMNRKQIKSLKLMKKAIDIDYDINIKLSNFTNDENQLIEKKSNAVATEGGAISLIYTNENHKIVKASILMDPQNLTDIPLYNETYIYQDTNGNLVTGAQSCPDGTKCGKAHEVIFQNKKVMTAPKSAEATLIHEIAHTIYEGRNQKNVIKEENTVREILNIPQRSSSDPEHN</sequence>
<dbReference type="OrthoDB" id="2972467at2"/>
<gene>
    <name evidence="1" type="ORF">DBX24_05760</name>
</gene>
<evidence type="ECO:0000313" key="1">
    <source>
        <dbReference type="EMBL" id="QHN66123.1"/>
    </source>
</evidence>
<protein>
    <recommendedName>
        <fullName evidence="3">RHS repeat-associated core domain-containing protein</fullName>
    </recommendedName>
</protein>
<name>A0A6P1QYP7_9FLAO</name>
<dbReference type="KEGG" id="bcad:DBX24_05760"/>
<evidence type="ECO:0008006" key="3">
    <source>
        <dbReference type="Google" id="ProtNLM"/>
    </source>
</evidence>
<dbReference type="Gene3D" id="2.180.10.10">
    <property type="entry name" value="RHS repeat-associated core"/>
    <property type="match status" value="1"/>
</dbReference>
<dbReference type="PANTHER" id="PTHR32305:SF15">
    <property type="entry name" value="PROTEIN RHSA-RELATED"/>
    <property type="match status" value="1"/>
</dbReference>
<proteinExistence type="predicted"/>
<dbReference type="Proteomes" id="UP000464318">
    <property type="component" value="Chromosome"/>
</dbReference>
<dbReference type="AlphaFoldDB" id="A0A6P1QYP7"/>
<dbReference type="EMBL" id="CP029149">
    <property type="protein sequence ID" value="QHN66123.1"/>
    <property type="molecule type" value="Genomic_DNA"/>
</dbReference>
<dbReference type="NCBIfam" id="TIGR03696">
    <property type="entry name" value="Rhs_assc_core"/>
    <property type="match status" value="1"/>
</dbReference>
<keyword evidence="2" id="KW-1185">Reference proteome</keyword>